<proteinExistence type="predicted"/>
<dbReference type="EMBL" id="BSDZ01000008">
    <property type="protein sequence ID" value="GLI60671.1"/>
    <property type="molecule type" value="Genomic_DNA"/>
</dbReference>
<feature type="compositionally biased region" description="Basic and acidic residues" evidence="2">
    <location>
        <begin position="199"/>
        <end position="211"/>
    </location>
</feature>
<dbReference type="InterPro" id="IPR015158">
    <property type="entry name" value="Bud22_dom"/>
</dbReference>
<feature type="domain" description="Bud22" evidence="3">
    <location>
        <begin position="50"/>
        <end position="444"/>
    </location>
</feature>
<feature type="compositionally biased region" description="Basic and acidic residues" evidence="2">
    <location>
        <begin position="538"/>
        <end position="552"/>
    </location>
</feature>
<feature type="region of interest" description="Disordered" evidence="2">
    <location>
        <begin position="598"/>
        <end position="634"/>
    </location>
</feature>
<feature type="region of interest" description="Disordered" evidence="2">
    <location>
        <begin position="177"/>
        <end position="219"/>
    </location>
</feature>
<sequence>MKVSKSRRAGQVGGRQVNGTGLSRLSQRGRGRFGKPVLKDKGPEAQRKWLHHCLRTLHRALKNARIFERRKLKRRLVLLQRRQEDGAKVPERVQRATAGEAERYLSGVPMRMEPAASPSLAPATLRCAVPGDETLRGQLESSRLLNLNNLAMQLALKSGFPEDLVLAAAPRVPPAARVPQLQAQQQLPQQPCQGGPLCEPDHGHRSGDDSGSHGASGSGSSDLLMAVLASRLLRASCVRKAVEDARRDFAAKFGAALGAESVVSEPELERQDSEDAGGDDEGVGGDEHEGTGQDDEELVEVAGGDWRQLEEDGAVALRPHKRQRGLTGTAAGGVGSAAAVRRDRQPEGPQEDEKEAEEEGVRMHSDGDAAGGHDSGEDSGVIEAADVDDFLAEACGDEPPAGSDGSTGSGDDDRCCNDGRESEDGGSSDGGASLSFDSQDFDLPARRRPGEAASKGPAPVKGRGDHGGGTGTGRAATAKATVGVKRLPDATAVKATKDRPSSTSRASKSDGGPTRRSPAASEGQRGARAGNGKARTAAGREIRHEKKPKKDGGLAGDPLLDRKGKNRLGQNARRRLYEKLYGAEARHVQQHHQYQYQYQYQQERRPSKAERDQRYGLEGRPAAAGRGTSSGGGG</sequence>
<feature type="compositionally biased region" description="Low complexity" evidence="2">
    <location>
        <begin position="177"/>
        <end position="198"/>
    </location>
</feature>
<evidence type="ECO:0000313" key="4">
    <source>
        <dbReference type="EMBL" id="GLI60671.1"/>
    </source>
</evidence>
<dbReference type="PANTHER" id="PTHR23325">
    <property type="entry name" value="SERUM RESPONSE FACTOR-BINDING"/>
    <property type="match status" value="1"/>
</dbReference>
<gene>
    <name evidence="4" type="ORF">VaNZ11_002872</name>
</gene>
<comment type="caution">
    <text evidence="4">The sequence shown here is derived from an EMBL/GenBank/DDBJ whole genome shotgun (WGS) entry which is preliminary data.</text>
</comment>
<evidence type="ECO:0000256" key="2">
    <source>
        <dbReference type="SAM" id="MobiDB-lite"/>
    </source>
</evidence>
<feature type="region of interest" description="Disordered" evidence="2">
    <location>
        <begin position="1"/>
        <end position="44"/>
    </location>
</feature>
<name>A0ABQ5RT97_9CHLO</name>
<feature type="compositionally biased region" description="Low complexity" evidence="2">
    <location>
        <begin position="473"/>
        <end position="485"/>
    </location>
</feature>
<organism evidence="4 5">
    <name type="scientific">Volvox africanus</name>
    <dbReference type="NCBI Taxonomy" id="51714"/>
    <lineage>
        <taxon>Eukaryota</taxon>
        <taxon>Viridiplantae</taxon>
        <taxon>Chlorophyta</taxon>
        <taxon>core chlorophytes</taxon>
        <taxon>Chlorophyceae</taxon>
        <taxon>CS clade</taxon>
        <taxon>Chlamydomonadales</taxon>
        <taxon>Volvocaceae</taxon>
        <taxon>Volvox</taxon>
    </lineage>
</organism>
<feature type="compositionally biased region" description="Acidic residues" evidence="2">
    <location>
        <begin position="349"/>
        <end position="358"/>
    </location>
</feature>
<dbReference type="PANTHER" id="PTHR23325:SF1">
    <property type="entry name" value="SERUM RESPONSE FACTOR-BINDING PROTEIN 1"/>
    <property type="match status" value="1"/>
</dbReference>
<reference evidence="4 5" key="1">
    <citation type="journal article" date="2023" name="IScience">
        <title>Expanded male sex-determining region conserved during the evolution of homothallism in the green alga Volvox.</title>
        <authorList>
            <person name="Yamamoto K."/>
            <person name="Matsuzaki R."/>
            <person name="Mahakham W."/>
            <person name="Heman W."/>
            <person name="Sekimoto H."/>
            <person name="Kawachi M."/>
            <person name="Minakuchi Y."/>
            <person name="Toyoda A."/>
            <person name="Nozaki H."/>
        </authorList>
    </citation>
    <scope>NUCLEOTIDE SEQUENCE [LARGE SCALE GENOMIC DNA]</scope>
    <source>
        <strain evidence="4 5">NIES-4468</strain>
    </source>
</reference>
<dbReference type="InterPro" id="IPR037393">
    <property type="entry name" value="Bud22/SRFB1"/>
</dbReference>
<evidence type="ECO:0000259" key="3">
    <source>
        <dbReference type="Pfam" id="PF09073"/>
    </source>
</evidence>
<accession>A0ABQ5RT97</accession>
<keyword evidence="1" id="KW-0175">Coiled coil</keyword>
<feature type="compositionally biased region" description="Basic and acidic residues" evidence="2">
    <location>
        <begin position="602"/>
        <end position="617"/>
    </location>
</feature>
<keyword evidence="5" id="KW-1185">Reference proteome</keyword>
<feature type="compositionally biased region" description="Basic and acidic residues" evidence="2">
    <location>
        <begin position="411"/>
        <end position="423"/>
    </location>
</feature>
<evidence type="ECO:0000256" key="1">
    <source>
        <dbReference type="ARBA" id="ARBA00023054"/>
    </source>
</evidence>
<protein>
    <recommendedName>
        <fullName evidence="3">Bud22 domain-containing protein</fullName>
    </recommendedName>
</protein>
<dbReference type="Proteomes" id="UP001165090">
    <property type="component" value="Unassembled WGS sequence"/>
</dbReference>
<feature type="non-terminal residue" evidence="4">
    <location>
        <position position="634"/>
    </location>
</feature>
<evidence type="ECO:0000313" key="5">
    <source>
        <dbReference type="Proteomes" id="UP001165090"/>
    </source>
</evidence>
<feature type="compositionally biased region" description="Acidic residues" evidence="2">
    <location>
        <begin position="274"/>
        <end position="284"/>
    </location>
</feature>
<feature type="region of interest" description="Disordered" evidence="2">
    <location>
        <begin position="262"/>
        <end position="573"/>
    </location>
</feature>
<dbReference type="Pfam" id="PF09073">
    <property type="entry name" value="BUD22"/>
    <property type="match status" value="1"/>
</dbReference>